<dbReference type="PROSITE" id="PS01125">
    <property type="entry name" value="ROK"/>
    <property type="match status" value="1"/>
</dbReference>
<dbReference type="Pfam" id="PF00480">
    <property type="entry name" value="ROK"/>
    <property type="match status" value="1"/>
</dbReference>
<sequence length="402" mass="42568">MRATTMPQVGARNELVVLRAIRVSPEGVDQSDLMERCGLSRQAVSQITRRLIDRGLVRAAPVHTRRRGKPAMSMQVEPRAMLAAGAHLDPAHITVTLVDMLARPILKRSLARPGEDPAADVERIATALEDMLRELGAGLSDEEKEAVHRSVQGIGVAAPGGLDAARGEVLDPPWLPGWRGVPLLDLIRDRTGLPAVLDKDTNAALTAEYWPGRFAAGETVLYLYVGAGVGSAVAGDGTIHRGSTVQAGEIGHLPTGVDDARCGCGRMSCLGLYTDMDRFLAKARRAGLPLDRRTGHASALADLQRAARGGEAAARGLIEEYGAALGEAARTLISIHDPHRIIIGGPYWGYLDEHATPEVTRGAARARGGAHEVLVTSSTFGDDVGAIGAATLFLERELSPAT</sequence>
<dbReference type="PANTHER" id="PTHR18964:SF149">
    <property type="entry name" value="BIFUNCTIONAL UDP-N-ACETYLGLUCOSAMINE 2-EPIMERASE_N-ACETYLMANNOSAMINE KINASE"/>
    <property type="match status" value="1"/>
</dbReference>
<dbReference type="Pfam" id="PF12802">
    <property type="entry name" value="MarR_2"/>
    <property type="match status" value="1"/>
</dbReference>
<dbReference type="InterPro" id="IPR036388">
    <property type="entry name" value="WH-like_DNA-bd_sf"/>
</dbReference>
<gene>
    <name evidence="3" type="ORF">GCM10007368_14310</name>
</gene>
<dbReference type="RefSeq" id="WP_188522979.1">
    <property type="nucleotide sequence ID" value="NZ_BMDG01000004.1"/>
</dbReference>
<dbReference type="Proteomes" id="UP000632535">
    <property type="component" value="Unassembled WGS sequence"/>
</dbReference>
<protein>
    <submittedName>
        <fullName evidence="3">Transcriptional regulator</fullName>
    </submittedName>
</protein>
<dbReference type="InterPro" id="IPR000600">
    <property type="entry name" value="ROK"/>
</dbReference>
<dbReference type="Gene3D" id="3.30.420.40">
    <property type="match status" value="2"/>
</dbReference>
<keyword evidence="4" id="KW-1185">Reference proteome</keyword>
<proteinExistence type="inferred from homology"/>
<dbReference type="EMBL" id="BMDG01000004">
    <property type="protein sequence ID" value="GGI07068.1"/>
    <property type="molecule type" value="Genomic_DNA"/>
</dbReference>
<dbReference type="InterPro" id="IPR000835">
    <property type="entry name" value="HTH_MarR-typ"/>
</dbReference>
<dbReference type="InterPro" id="IPR043129">
    <property type="entry name" value="ATPase_NBD"/>
</dbReference>
<comment type="similarity">
    <text evidence="1">Belongs to the ROK (NagC/XylR) family.</text>
</comment>
<dbReference type="PANTHER" id="PTHR18964">
    <property type="entry name" value="ROK (REPRESSOR, ORF, KINASE) FAMILY"/>
    <property type="match status" value="1"/>
</dbReference>
<organism evidence="3 4">
    <name type="scientific">Isoptericola cucumis</name>
    <dbReference type="NCBI Taxonomy" id="1776856"/>
    <lineage>
        <taxon>Bacteria</taxon>
        <taxon>Bacillati</taxon>
        <taxon>Actinomycetota</taxon>
        <taxon>Actinomycetes</taxon>
        <taxon>Micrococcales</taxon>
        <taxon>Promicromonosporaceae</taxon>
        <taxon>Isoptericola</taxon>
    </lineage>
</organism>
<comment type="caution">
    <text evidence="3">The sequence shown here is derived from an EMBL/GenBank/DDBJ whole genome shotgun (WGS) entry which is preliminary data.</text>
</comment>
<name>A0ABQ2B3F9_9MICO</name>
<reference evidence="4" key="1">
    <citation type="journal article" date="2019" name="Int. J. Syst. Evol. Microbiol.">
        <title>The Global Catalogue of Microorganisms (GCM) 10K type strain sequencing project: providing services to taxonomists for standard genome sequencing and annotation.</title>
        <authorList>
            <consortium name="The Broad Institute Genomics Platform"/>
            <consortium name="The Broad Institute Genome Sequencing Center for Infectious Disease"/>
            <person name="Wu L."/>
            <person name="Ma J."/>
        </authorList>
    </citation>
    <scope>NUCLEOTIDE SEQUENCE [LARGE SCALE GENOMIC DNA]</scope>
    <source>
        <strain evidence="4">CCM 8653</strain>
    </source>
</reference>
<evidence type="ECO:0000259" key="2">
    <source>
        <dbReference type="Pfam" id="PF12802"/>
    </source>
</evidence>
<dbReference type="InterPro" id="IPR036390">
    <property type="entry name" value="WH_DNA-bd_sf"/>
</dbReference>
<dbReference type="SUPFAM" id="SSF53067">
    <property type="entry name" value="Actin-like ATPase domain"/>
    <property type="match status" value="1"/>
</dbReference>
<evidence type="ECO:0000313" key="3">
    <source>
        <dbReference type="EMBL" id="GGI07068.1"/>
    </source>
</evidence>
<feature type="domain" description="HTH marR-type" evidence="2">
    <location>
        <begin position="13"/>
        <end position="66"/>
    </location>
</feature>
<evidence type="ECO:0000256" key="1">
    <source>
        <dbReference type="ARBA" id="ARBA00006479"/>
    </source>
</evidence>
<evidence type="ECO:0000313" key="4">
    <source>
        <dbReference type="Proteomes" id="UP000632535"/>
    </source>
</evidence>
<dbReference type="InterPro" id="IPR049874">
    <property type="entry name" value="ROK_cs"/>
</dbReference>
<dbReference type="Gene3D" id="1.10.10.10">
    <property type="entry name" value="Winged helix-like DNA-binding domain superfamily/Winged helix DNA-binding domain"/>
    <property type="match status" value="1"/>
</dbReference>
<dbReference type="SUPFAM" id="SSF46785">
    <property type="entry name" value="Winged helix' DNA-binding domain"/>
    <property type="match status" value="1"/>
</dbReference>
<accession>A0ABQ2B3F9</accession>